<dbReference type="AlphaFoldDB" id="A0A2S7UX29"/>
<comment type="caution">
    <text evidence="2">The sequence shown here is derived from an EMBL/GenBank/DDBJ whole genome shotgun (WGS) entry which is preliminary data.</text>
</comment>
<sequence length="156" mass="17775">MIKEYYNSISNYLMEVLNSDYIFLIILLTTSASIVYFIVITYIITQMDTRYFISKKVSANDSKKNHQLTLMRHAVNHTVFYMVKAAEIILGVILILCGLAMLVLPGQGIITLLIGLSLVPFPGKDKLERNLLGRKSVQSTLNWIRIKANKEPFVFD</sequence>
<evidence type="ECO:0000256" key="1">
    <source>
        <dbReference type="SAM" id="Phobius"/>
    </source>
</evidence>
<accession>A0A2S7UX29</accession>
<keyword evidence="1" id="KW-1133">Transmembrane helix</keyword>
<reference evidence="2 3" key="1">
    <citation type="submission" date="2016-12" db="EMBL/GenBank/DDBJ databases">
        <title>Diversity of luminous bacteria.</title>
        <authorList>
            <person name="Yoshizawa S."/>
            <person name="Kogure K."/>
        </authorList>
    </citation>
    <scope>NUCLEOTIDE SEQUENCE [LARGE SCALE GENOMIC DNA]</scope>
    <source>
        <strain evidence="2 3">SA4-48</strain>
    </source>
</reference>
<dbReference type="Proteomes" id="UP000239007">
    <property type="component" value="Unassembled WGS sequence"/>
</dbReference>
<keyword evidence="1" id="KW-0812">Transmembrane</keyword>
<keyword evidence="3" id="KW-1185">Reference proteome</keyword>
<evidence type="ECO:0000313" key="2">
    <source>
        <dbReference type="EMBL" id="PQJ54298.1"/>
    </source>
</evidence>
<keyword evidence="1" id="KW-0472">Membrane</keyword>
<dbReference type="RefSeq" id="WP_181135967.1">
    <property type="nucleotide sequence ID" value="NZ_BMYG01000006.1"/>
</dbReference>
<name>A0A2S7UX29_9GAMM</name>
<feature type="transmembrane region" description="Helical" evidence="1">
    <location>
        <begin position="21"/>
        <end position="44"/>
    </location>
</feature>
<organism evidence="2 3">
    <name type="scientific">Psychrosphaera saromensis</name>
    <dbReference type="NCBI Taxonomy" id="716813"/>
    <lineage>
        <taxon>Bacteria</taxon>
        <taxon>Pseudomonadati</taxon>
        <taxon>Pseudomonadota</taxon>
        <taxon>Gammaproteobacteria</taxon>
        <taxon>Alteromonadales</taxon>
        <taxon>Pseudoalteromonadaceae</taxon>
        <taxon>Psychrosphaera</taxon>
    </lineage>
</organism>
<proteinExistence type="predicted"/>
<feature type="transmembrane region" description="Helical" evidence="1">
    <location>
        <begin position="88"/>
        <end position="119"/>
    </location>
</feature>
<protein>
    <submittedName>
        <fullName evidence="2">Uncharacterized protein</fullName>
    </submittedName>
</protein>
<gene>
    <name evidence="2" type="ORF">BTO11_11955</name>
</gene>
<dbReference type="EMBL" id="MSCH01000003">
    <property type="protein sequence ID" value="PQJ54298.1"/>
    <property type="molecule type" value="Genomic_DNA"/>
</dbReference>
<evidence type="ECO:0000313" key="3">
    <source>
        <dbReference type="Proteomes" id="UP000239007"/>
    </source>
</evidence>